<dbReference type="CDD" id="cd20583">
    <property type="entry name" value="CYCLIN_CCNG1"/>
    <property type="match status" value="1"/>
</dbReference>
<dbReference type="InterPro" id="IPR013763">
    <property type="entry name" value="Cyclin-like_dom"/>
</dbReference>
<dbReference type="Proteomes" id="UP001066276">
    <property type="component" value="Chromosome 7"/>
</dbReference>
<feature type="region of interest" description="Disordered" evidence="3">
    <location>
        <begin position="38"/>
        <end position="61"/>
    </location>
</feature>
<accession>A0AAV7PJA7</accession>
<dbReference type="SMART" id="SM00385">
    <property type="entry name" value="CYCLIN"/>
    <property type="match status" value="1"/>
</dbReference>
<dbReference type="AlphaFoldDB" id="A0AAV7PJA7"/>
<sequence length="454" mass="51388">MVGVAVILEFNDGLGHSDFNLDLVCLSRGRRATRSLCWKNGSSPGRGLRRTNEERRGAGERPRYRRCSVRAVGDARSRSKEAGRWFLNTAGEAKPRKAASDGRTGKGFPVRRAYNALTKQKEERDRTLDGARATTTVGARGEGGWKKGLTIADLLVFATKKKHNMIETLATSEAQTLLYQLNELLEQELKWQPKACGLRLIESSHDNGLRMTARLRDFEVKDLLSLTQFFGFSTETFSLAVHLLDRFLSKMKVQPKHLGCVGLSCFYLAIKGTEEEKNVPLATDLIRISQYKFTVCDLMRMEKIVIEKLSWKVKSTTAYNFLQLYHSLVYENLGCERKKNFCFERLEAHLKACHCRILFSKAKPSVLALSIMALEIQEQKLHELTDAVEGLQKHSKIISRDLLIWKEMVSKCLAEYSSTKCSKPNVQKLKWIVSGPCSGSSTICYKEHYAGLLY</sequence>
<evidence type="ECO:0000313" key="6">
    <source>
        <dbReference type="Proteomes" id="UP001066276"/>
    </source>
</evidence>
<evidence type="ECO:0000256" key="1">
    <source>
        <dbReference type="ARBA" id="ARBA00023127"/>
    </source>
</evidence>
<organism evidence="5 6">
    <name type="scientific">Pleurodeles waltl</name>
    <name type="common">Iberian ribbed newt</name>
    <dbReference type="NCBI Taxonomy" id="8319"/>
    <lineage>
        <taxon>Eukaryota</taxon>
        <taxon>Metazoa</taxon>
        <taxon>Chordata</taxon>
        <taxon>Craniata</taxon>
        <taxon>Vertebrata</taxon>
        <taxon>Euteleostomi</taxon>
        <taxon>Amphibia</taxon>
        <taxon>Batrachia</taxon>
        <taxon>Caudata</taxon>
        <taxon>Salamandroidea</taxon>
        <taxon>Salamandridae</taxon>
        <taxon>Pleurodelinae</taxon>
        <taxon>Pleurodeles</taxon>
    </lineage>
</organism>
<dbReference type="FunFam" id="1.10.472.10:FF:000006">
    <property type="entry name" value="Cyclin I"/>
    <property type="match status" value="1"/>
</dbReference>
<dbReference type="EMBL" id="JANPWB010000011">
    <property type="protein sequence ID" value="KAJ1127889.1"/>
    <property type="molecule type" value="Genomic_DNA"/>
</dbReference>
<dbReference type="InterPro" id="IPR039361">
    <property type="entry name" value="Cyclin"/>
</dbReference>
<dbReference type="InterPro" id="IPR036915">
    <property type="entry name" value="Cyclin-like_sf"/>
</dbReference>
<evidence type="ECO:0000256" key="3">
    <source>
        <dbReference type="SAM" id="MobiDB-lite"/>
    </source>
</evidence>
<comment type="caution">
    <text evidence="5">The sequence shown here is derived from an EMBL/GenBank/DDBJ whole genome shotgun (WGS) entry which is preliminary data.</text>
</comment>
<evidence type="ECO:0000259" key="4">
    <source>
        <dbReference type="SMART" id="SM00385"/>
    </source>
</evidence>
<dbReference type="Gene3D" id="1.10.472.10">
    <property type="entry name" value="Cyclin-like"/>
    <property type="match status" value="2"/>
</dbReference>
<keyword evidence="6" id="KW-1185">Reference proteome</keyword>
<evidence type="ECO:0000313" key="5">
    <source>
        <dbReference type="EMBL" id="KAJ1127889.1"/>
    </source>
</evidence>
<proteinExistence type="inferred from homology"/>
<keyword evidence="1 2" id="KW-0195">Cyclin</keyword>
<feature type="domain" description="Cyclin-like" evidence="4">
    <location>
        <begin position="221"/>
        <end position="307"/>
    </location>
</feature>
<protein>
    <recommendedName>
        <fullName evidence="4">Cyclin-like domain-containing protein</fullName>
    </recommendedName>
</protein>
<gene>
    <name evidence="5" type="ORF">NDU88_006282</name>
</gene>
<dbReference type="Pfam" id="PF00134">
    <property type="entry name" value="Cyclin_N"/>
    <property type="match status" value="1"/>
</dbReference>
<dbReference type="PANTHER" id="PTHR10177">
    <property type="entry name" value="CYCLINS"/>
    <property type="match status" value="1"/>
</dbReference>
<feature type="compositionally biased region" description="Basic and acidic residues" evidence="3">
    <location>
        <begin position="50"/>
        <end position="61"/>
    </location>
</feature>
<comment type="similarity">
    <text evidence="2">Belongs to the cyclin family.</text>
</comment>
<name>A0AAV7PJA7_PLEWA</name>
<evidence type="ECO:0000256" key="2">
    <source>
        <dbReference type="RuleBase" id="RU000383"/>
    </source>
</evidence>
<reference evidence="5" key="1">
    <citation type="journal article" date="2022" name="bioRxiv">
        <title>Sequencing and chromosome-scale assembly of the giantPleurodeles waltlgenome.</title>
        <authorList>
            <person name="Brown T."/>
            <person name="Elewa A."/>
            <person name="Iarovenko S."/>
            <person name="Subramanian E."/>
            <person name="Araus A.J."/>
            <person name="Petzold A."/>
            <person name="Susuki M."/>
            <person name="Suzuki K.-i.T."/>
            <person name="Hayashi T."/>
            <person name="Toyoda A."/>
            <person name="Oliveira C."/>
            <person name="Osipova E."/>
            <person name="Leigh N.D."/>
            <person name="Simon A."/>
            <person name="Yun M.H."/>
        </authorList>
    </citation>
    <scope>NUCLEOTIDE SEQUENCE</scope>
    <source>
        <strain evidence="5">20211129_DDA</strain>
        <tissue evidence="5">Liver</tissue>
    </source>
</reference>
<dbReference type="InterPro" id="IPR006671">
    <property type="entry name" value="Cyclin_N"/>
</dbReference>
<dbReference type="SUPFAM" id="SSF47954">
    <property type="entry name" value="Cyclin-like"/>
    <property type="match status" value="1"/>
</dbReference>